<keyword evidence="1" id="KW-0732">Signal</keyword>
<keyword evidence="3" id="KW-1185">Reference proteome</keyword>
<name>A0A9Q1CDR2_HOLLE</name>
<gene>
    <name evidence="2" type="ORF">HOLleu_10134</name>
</gene>
<feature type="chain" id="PRO_5040445313" evidence="1">
    <location>
        <begin position="23"/>
        <end position="222"/>
    </location>
</feature>
<evidence type="ECO:0000313" key="3">
    <source>
        <dbReference type="Proteomes" id="UP001152320"/>
    </source>
</evidence>
<reference evidence="2" key="1">
    <citation type="submission" date="2021-10" db="EMBL/GenBank/DDBJ databases">
        <title>Tropical sea cucumber genome reveals ecological adaptation and Cuvierian tubules defense mechanism.</title>
        <authorList>
            <person name="Chen T."/>
        </authorList>
    </citation>
    <scope>NUCLEOTIDE SEQUENCE</scope>
    <source>
        <strain evidence="2">Nanhai2018</strain>
        <tissue evidence="2">Muscle</tissue>
    </source>
</reference>
<sequence>MIASCLMLVLIVLFGLANHSSCQTCDLFNQRSERCLALSTNTFCGMPPVTQEQIRQAQAAAETIRMIEQIGGPIVDGSQEALQLGISVDNPIVNLTVEQGNFYRRCQGSNLLTPDTSFTLKRRKRQTTQSNSCCSPSPNRVKLVASVDENDRAVQLVQPPGLAQLFPATTNCPSSTCTGQITCGPVRTFVPADALILQPFVASGRINIAVDICGAISTVQFG</sequence>
<protein>
    <submittedName>
        <fullName evidence="2">Uncharacterized protein</fullName>
    </submittedName>
</protein>
<evidence type="ECO:0000313" key="2">
    <source>
        <dbReference type="EMBL" id="KAJ8043162.1"/>
    </source>
</evidence>
<evidence type="ECO:0000256" key="1">
    <source>
        <dbReference type="SAM" id="SignalP"/>
    </source>
</evidence>
<comment type="caution">
    <text evidence="2">The sequence shown here is derived from an EMBL/GenBank/DDBJ whole genome shotgun (WGS) entry which is preliminary data.</text>
</comment>
<proteinExistence type="predicted"/>
<organism evidence="2 3">
    <name type="scientific">Holothuria leucospilota</name>
    <name type="common">Black long sea cucumber</name>
    <name type="synonym">Mertensiothuria leucospilota</name>
    <dbReference type="NCBI Taxonomy" id="206669"/>
    <lineage>
        <taxon>Eukaryota</taxon>
        <taxon>Metazoa</taxon>
        <taxon>Echinodermata</taxon>
        <taxon>Eleutherozoa</taxon>
        <taxon>Echinozoa</taxon>
        <taxon>Holothuroidea</taxon>
        <taxon>Aspidochirotacea</taxon>
        <taxon>Aspidochirotida</taxon>
        <taxon>Holothuriidae</taxon>
        <taxon>Holothuria</taxon>
    </lineage>
</organism>
<dbReference type="Proteomes" id="UP001152320">
    <property type="component" value="Chromosome 4"/>
</dbReference>
<dbReference type="EMBL" id="JAIZAY010000004">
    <property type="protein sequence ID" value="KAJ8043162.1"/>
    <property type="molecule type" value="Genomic_DNA"/>
</dbReference>
<accession>A0A9Q1CDR2</accession>
<feature type="signal peptide" evidence="1">
    <location>
        <begin position="1"/>
        <end position="22"/>
    </location>
</feature>
<dbReference type="AlphaFoldDB" id="A0A9Q1CDR2"/>